<dbReference type="OrthoDB" id="666981at2"/>
<evidence type="ECO:0000313" key="2">
    <source>
        <dbReference type="EMBL" id="SEA58445.1"/>
    </source>
</evidence>
<dbReference type="Pfam" id="PF00300">
    <property type="entry name" value="His_Phos_1"/>
    <property type="match status" value="1"/>
</dbReference>
<accession>A0A1H4CDB0</accession>
<organism evidence="2 3">
    <name type="scientific">Chitinophaga terrae</name>
    <name type="common">ex Kim and Jung 2007</name>
    <dbReference type="NCBI Taxonomy" id="408074"/>
    <lineage>
        <taxon>Bacteria</taxon>
        <taxon>Pseudomonadati</taxon>
        <taxon>Bacteroidota</taxon>
        <taxon>Chitinophagia</taxon>
        <taxon>Chitinophagales</taxon>
        <taxon>Chitinophagaceae</taxon>
        <taxon>Chitinophaga</taxon>
    </lineage>
</organism>
<dbReference type="EMBL" id="FNRL01000010">
    <property type="protein sequence ID" value="SEA58445.1"/>
    <property type="molecule type" value="Genomic_DNA"/>
</dbReference>
<protein>
    <submittedName>
        <fullName evidence="2">Broad specificity phosphatase PhoE</fullName>
    </submittedName>
</protein>
<dbReference type="STRING" id="408074.SAMN05660909_02569"/>
<proteinExistence type="predicted"/>
<feature type="signal peptide" evidence="1">
    <location>
        <begin position="1"/>
        <end position="19"/>
    </location>
</feature>
<reference evidence="3" key="1">
    <citation type="submission" date="2016-10" db="EMBL/GenBank/DDBJ databases">
        <authorList>
            <person name="Varghese N."/>
            <person name="Submissions S."/>
        </authorList>
    </citation>
    <scope>NUCLEOTIDE SEQUENCE [LARGE SCALE GENOMIC DNA]</scope>
    <source>
        <strain evidence="3">DSM 23920</strain>
    </source>
</reference>
<evidence type="ECO:0000256" key="1">
    <source>
        <dbReference type="SAM" id="SignalP"/>
    </source>
</evidence>
<keyword evidence="1" id="KW-0732">Signal</keyword>
<dbReference type="Gene3D" id="3.40.50.1240">
    <property type="entry name" value="Phosphoglycerate mutase-like"/>
    <property type="match status" value="1"/>
</dbReference>
<feature type="chain" id="PRO_5011479307" evidence="1">
    <location>
        <begin position="20"/>
        <end position="176"/>
    </location>
</feature>
<evidence type="ECO:0000313" key="3">
    <source>
        <dbReference type="Proteomes" id="UP000199656"/>
    </source>
</evidence>
<gene>
    <name evidence="2" type="ORF">SAMN05660909_02569</name>
</gene>
<name>A0A1H4CDB0_9BACT</name>
<dbReference type="AlphaFoldDB" id="A0A1H4CDB0"/>
<dbReference type="InterPro" id="IPR013078">
    <property type="entry name" value="His_Pase_superF_clade-1"/>
</dbReference>
<dbReference type="SUPFAM" id="SSF53254">
    <property type="entry name" value="Phosphoglycerate mutase-like"/>
    <property type="match status" value="1"/>
</dbReference>
<sequence length="176" mass="19076">MLKTLMAILFAAGTLAAKADPEETTIIFVNSAEMETSVSPDPGLSQAGKEQAAQLVNSLEGTEIASIYSTYANRSIGTVTPLAEKRQQQLQYFRLNGDQELTSTVFKDMIKRNKGKTIVVCGDPEHIDAMMRAAGVRVKDARSLHDKGSGQALVVKVNKGRPALAQKLNMNIQKKV</sequence>
<dbReference type="RefSeq" id="WP_089762155.1">
    <property type="nucleotide sequence ID" value="NZ_BKAT01000007.1"/>
</dbReference>
<dbReference type="Proteomes" id="UP000199656">
    <property type="component" value="Unassembled WGS sequence"/>
</dbReference>
<dbReference type="InterPro" id="IPR029033">
    <property type="entry name" value="His_PPase_superfam"/>
</dbReference>
<keyword evidence="3" id="KW-1185">Reference proteome</keyword>